<evidence type="ECO:0000259" key="2">
    <source>
        <dbReference type="SMART" id="SM00867"/>
    </source>
</evidence>
<dbReference type="Proteomes" id="UP000308181">
    <property type="component" value="Unassembled WGS sequence"/>
</dbReference>
<dbReference type="EMBL" id="SWBP01000002">
    <property type="protein sequence ID" value="TKB99119.1"/>
    <property type="molecule type" value="Genomic_DNA"/>
</dbReference>
<evidence type="ECO:0000313" key="4">
    <source>
        <dbReference type="Proteomes" id="UP000308181"/>
    </source>
</evidence>
<dbReference type="Pfam" id="PF04264">
    <property type="entry name" value="YceI"/>
    <property type="match status" value="1"/>
</dbReference>
<dbReference type="PANTHER" id="PTHR34406:SF1">
    <property type="entry name" value="PROTEIN YCEI"/>
    <property type="match status" value="1"/>
</dbReference>
<protein>
    <submittedName>
        <fullName evidence="3">YceI family protein</fullName>
    </submittedName>
</protein>
<comment type="caution">
    <text evidence="3">The sequence shown here is derived from an EMBL/GenBank/DDBJ whole genome shotgun (WGS) entry which is preliminary data.</text>
</comment>
<sequence>MKTSKYYPTTVLNHSKKILVAASFFAASLTSLSANAQKTSYQSIPQTSTVKVLGNSNIHKWNMSNEKLSSQAAFTFKDGKLNDLSGFSFTMQVKDLKSDEELLNTRAHKALNAEKYTTISFKMTSATVAPTQGNNYQIKAYGKLQIAGVTKDVMLLANAVQNADKTISCTGTEKLKMSDYGVKPPSFMLGALKVADDVSINFNLKFKD</sequence>
<dbReference type="SMART" id="SM00867">
    <property type="entry name" value="YceI"/>
    <property type="match status" value="1"/>
</dbReference>
<dbReference type="Gene3D" id="2.40.128.110">
    <property type="entry name" value="Lipid/polyisoprenoid-binding, YceI-like"/>
    <property type="match status" value="1"/>
</dbReference>
<evidence type="ECO:0000313" key="3">
    <source>
        <dbReference type="EMBL" id="TKB99119.1"/>
    </source>
</evidence>
<feature type="chain" id="PRO_5020235438" evidence="1">
    <location>
        <begin position="37"/>
        <end position="208"/>
    </location>
</feature>
<keyword evidence="1" id="KW-0732">Signal</keyword>
<proteinExistence type="predicted"/>
<feature type="signal peptide" evidence="1">
    <location>
        <begin position="1"/>
        <end position="36"/>
    </location>
</feature>
<name>A0A4U1C4N1_9SPHI</name>
<keyword evidence="4" id="KW-1185">Reference proteome</keyword>
<dbReference type="InterPro" id="IPR007372">
    <property type="entry name" value="Lipid/polyisoprenoid-bd_YceI"/>
</dbReference>
<accession>A0A4U1C4N1</accession>
<dbReference type="AlphaFoldDB" id="A0A4U1C4N1"/>
<dbReference type="InterPro" id="IPR036761">
    <property type="entry name" value="TTHA0802/YceI-like_sf"/>
</dbReference>
<organism evidence="3 4">
    <name type="scientific">Pedobacter cryophilus</name>
    <dbReference type="NCBI Taxonomy" id="2571271"/>
    <lineage>
        <taxon>Bacteria</taxon>
        <taxon>Pseudomonadati</taxon>
        <taxon>Bacteroidota</taxon>
        <taxon>Sphingobacteriia</taxon>
        <taxon>Sphingobacteriales</taxon>
        <taxon>Sphingobacteriaceae</taxon>
        <taxon>Pedobacter</taxon>
    </lineage>
</organism>
<reference evidence="3 4" key="1">
    <citation type="submission" date="2019-04" db="EMBL/GenBank/DDBJ databases">
        <title>Pedobacter sp. AR-3-17 sp. nov., isolated from Arctic soil.</title>
        <authorList>
            <person name="Dahal R.H."/>
            <person name="Kim D.-U."/>
        </authorList>
    </citation>
    <scope>NUCLEOTIDE SEQUENCE [LARGE SCALE GENOMIC DNA]</scope>
    <source>
        <strain evidence="3 4">AR-3-17</strain>
    </source>
</reference>
<dbReference type="PANTHER" id="PTHR34406">
    <property type="entry name" value="PROTEIN YCEI"/>
    <property type="match status" value="1"/>
</dbReference>
<dbReference type="OrthoDB" id="9794147at2"/>
<evidence type="ECO:0000256" key="1">
    <source>
        <dbReference type="SAM" id="SignalP"/>
    </source>
</evidence>
<feature type="domain" description="Lipid/polyisoprenoid-binding YceI-like" evidence="2">
    <location>
        <begin position="40"/>
        <end position="207"/>
    </location>
</feature>
<gene>
    <name evidence="3" type="ORF">FA046_08400</name>
</gene>
<dbReference type="RefSeq" id="WP_136825930.1">
    <property type="nucleotide sequence ID" value="NZ_SWBP01000002.1"/>
</dbReference>
<dbReference type="SUPFAM" id="SSF101874">
    <property type="entry name" value="YceI-like"/>
    <property type="match status" value="1"/>
</dbReference>